<sequence length="250" mass="28056">MYPNPSVNDVENPFVMMERVEEVRAIERKVEELTQENKELKRQNEEQASTIHVMRTQREQEDRNRHTKVGAAPIDIFTPFHYSLSDNTFTAMVGGGGCLVSFEFSAVVARLSLIVGCVPKYNYSFGIVSKTIAADAPKTRFHYLKEGVGGWDLFPSNRAMWLNGNLINQKKACEAGAAGQRVVIEADGREGRRTVRMSQDGQTQPAFFINIHVPFRFAVYVGHQNDSVTIESVEVVEEPQMEGGTIPVQM</sequence>
<evidence type="ECO:0000256" key="1">
    <source>
        <dbReference type="SAM" id="Coils"/>
    </source>
</evidence>
<dbReference type="EMBL" id="JARBJD010000052">
    <property type="protein sequence ID" value="KAK2956769.1"/>
    <property type="molecule type" value="Genomic_DNA"/>
</dbReference>
<evidence type="ECO:0000313" key="3">
    <source>
        <dbReference type="Proteomes" id="UP001281761"/>
    </source>
</evidence>
<accession>A0ABQ9XZA0</accession>
<reference evidence="2 3" key="1">
    <citation type="journal article" date="2022" name="bioRxiv">
        <title>Genomics of Preaxostyla Flagellates Illuminates Evolutionary Transitions and the Path Towards Mitochondrial Loss.</title>
        <authorList>
            <person name="Novak L.V.F."/>
            <person name="Treitli S.C."/>
            <person name="Pyrih J."/>
            <person name="Halakuc P."/>
            <person name="Pipaliya S.V."/>
            <person name="Vacek V."/>
            <person name="Brzon O."/>
            <person name="Soukal P."/>
            <person name="Eme L."/>
            <person name="Dacks J.B."/>
            <person name="Karnkowska A."/>
            <person name="Elias M."/>
            <person name="Hampl V."/>
        </authorList>
    </citation>
    <scope>NUCLEOTIDE SEQUENCE [LARGE SCALE GENOMIC DNA]</scope>
    <source>
        <strain evidence="2">NAU3</strain>
        <tissue evidence="2">Gut</tissue>
    </source>
</reference>
<dbReference type="Proteomes" id="UP001281761">
    <property type="component" value="Unassembled WGS sequence"/>
</dbReference>
<keyword evidence="1" id="KW-0175">Coiled coil</keyword>
<dbReference type="CDD" id="cd14686">
    <property type="entry name" value="bZIP"/>
    <property type="match status" value="1"/>
</dbReference>
<gene>
    <name evidence="2" type="ORF">BLNAU_8222</name>
</gene>
<keyword evidence="3" id="KW-1185">Reference proteome</keyword>
<evidence type="ECO:0008006" key="4">
    <source>
        <dbReference type="Google" id="ProtNLM"/>
    </source>
</evidence>
<proteinExistence type="predicted"/>
<feature type="coiled-coil region" evidence="1">
    <location>
        <begin position="16"/>
        <end position="50"/>
    </location>
</feature>
<evidence type="ECO:0000313" key="2">
    <source>
        <dbReference type="EMBL" id="KAK2956769.1"/>
    </source>
</evidence>
<protein>
    <recommendedName>
        <fullName evidence="4">Galectin</fullName>
    </recommendedName>
</protein>
<organism evidence="2 3">
    <name type="scientific">Blattamonas nauphoetae</name>
    <dbReference type="NCBI Taxonomy" id="2049346"/>
    <lineage>
        <taxon>Eukaryota</taxon>
        <taxon>Metamonada</taxon>
        <taxon>Preaxostyla</taxon>
        <taxon>Oxymonadida</taxon>
        <taxon>Blattamonas</taxon>
    </lineage>
</organism>
<comment type="caution">
    <text evidence="2">The sequence shown here is derived from an EMBL/GenBank/DDBJ whole genome shotgun (WGS) entry which is preliminary data.</text>
</comment>
<name>A0ABQ9XZA0_9EUKA</name>